<dbReference type="PROSITE" id="PS00086">
    <property type="entry name" value="CYTOCHROME_P450"/>
    <property type="match status" value="1"/>
</dbReference>
<proteinExistence type="inferred from homology"/>
<keyword evidence="5 7" id="KW-0408">Iron</keyword>
<dbReference type="Proteomes" id="UP000050867">
    <property type="component" value="Unassembled WGS sequence"/>
</dbReference>
<comment type="caution">
    <text evidence="9">The sequence shown here is derived from an EMBL/GenBank/DDBJ whole genome shotgun (WGS) entry which is preliminary data.</text>
</comment>
<protein>
    <recommendedName>
        <fullName evidence="11">Cytochrome P450</fullName>
    </recommendedName>
</protein>
<reference evidence="9 10" key="1">
    <citation type="submission" date="2015-10" db="EMBL/GenBank/DDBJ databases">
        <title>Draft genome sequence of pyrrolomycin-producing Streptomyces vitaminophilus.</title>
        <authorList>
            <person name="Graham D.E."/>
            <person name="Mahan K.M."/>
            <person name="Klingeman D.M."/>
            <person name="Hettich R.L."/>
            <person name="Parry R.J."/>
        </authorList>
    </citation>
    <scope>NUCLEOTIDE SEQUENCE [LARGE SCALE GENOMIC DNA]</scope>
    <source>
        <strain evidence="9 10">ATCC 31673</strain>
    </source>
</reference>
<dbReference type="STRING" id="76728.AQ490_17920"/>
<comment type="similarity">
    <text evidence="1 8">Belongs to the cytochrome P450 family.</text>
</comment>
<keyword evidence="3 7" id="KW-0479">Metal-binding</keyword>
<keyword evidence="10" id="KW-1185">Reference proteome</keyword>
<dbReference type="GO" id="GO:0004497">
    <property type="term" value="F:monooxygenase activity"/>
    <property type="evidence" value="ECO:0007669"/>
    <property type="project" value="UniProtKB-KW"/>
</dbReference>
<dbReference type="AlphaFoldDB" id="A0A0T6LV52"/>
<dbReference type="Pfam" id="PF00067">
    <property type="entry name" value="p450"/>
    <property type="match status" value="1"/>
</dbReference>
<dbReference type="PANTHER" id="PTHR24291:SF50">
    <property type="entry name" value="BIFUNCTIONAL ALBAFLAVENONE MONOOXYGENASE_TERPENE SYNTHASE"/>
    <property type="match status" value="1"/>
</dbReference>
<keyword evidence="2 7" id="KW-0349">Heme</keyword>
<evidence type="ECO:0000313" key="10">
    <source>
        <dbReference type="Proteomes" id="UP000050867"/>
    </source>
</evidence>
<organism evidence="9 10">
    <name type="scientific">Wenjunlia vitaminophila</name>
    <name type="common">Streptomyces vitaminophilus</name>
    <dbReference type="NCBI Taxonomy" id="76728"/>
    <lineage>
        <taxon>Bacteria</taxon>
        <taxon>Bacillati</taxon>
        <taxon>Actinomycetota</taxon>
        <taxon>Actinomycetes</taxon>
        <taxon>Kitasatosporales</taxon>
        <taxon>Streptomycetaceae</taxon>
        <taxon>Wenjunlia</taxon>
    </lineage>
</organism>
<evidence type="ECO:0000256" key="3">
    <source>
        <dbReference type="ARBA" id="ARBA00022723"/>
    </source>
</evidence>
<keyword evidence="6 8" id="KW-0503">Monooxygenase</keyword>
<dbReference type="Gene3D" id="1.10.630.10">
    <property type="entry name" value="Cytochrome P450"/>
    <property type="match status" value="1"/>
</dbReference>
<evidence type="ECO:0000256" key="6">
    <source>
        <dbReference type="ARBA" id="ARBA00023033"/>
    </source>
</evidence>
<dbReference type="SUPFAM" id="SSF48264">
    <property type="entry name" value="Cytochrome P450"/>
    <property type="match status" value="1"/>
</dbReference>
<evidence type="ECO:0000256" key="8">
    <source>
        <dbReference type="RuleBase" id="RU000461"/>
    </source>
</evidence>
<keyword evidence="4 8" id="KW-0560">Oxidoreductase</keyword>
<feature type="binding site" description="axial binding residue" evidence="7">
    <location>
        <position position="402"/>
    </location>
    <ligand>
        <name>heme</name>
        <dbReference type="ChEBI" id="CHEBI:30413"/>
    </ligand>
    <ligandPart>
        <name>Fe</name>
        <dbReference type="ChEBI" id="CHEBI:18248"/>
    </ligandPart>
</feature>
<dbReference type="InterPro" id="IPR050196">
    <property type="entry name" value="Cytochrome_P450_Monoox"/>
</dbReference>
<sequence>MGRDAPGPGPHQIPGLLRLAVTDPLRSLYQTVSRYGDVVEAPIAPGRSFHLFTRPEHVEHILVARQSRYGKAFTYRPLQEWIGLGLITSDGELWERQRRLIQPLFSYRRVAALEPLMVTAVRRMLDDWDRTPESGRVVDAAVEMSGLTLDIVGATLFGADLSGDRDRIFHAVETLQDAVTKVIRNPFTWVSTTMARYTSPGFRSWDRAIATIDEVVSRVIAERRARPADDGAPRDLLDALLAARYDDGSAIDDKQLRDEIITFFMAGHETSANCLAWTFYLLSTSPHARERLEDEVDTVLAGRTPEPEDLDKLVWTKAVLSESMRLYPPVWTVERDAVEEDEVGGVRVRPGSTVVVPPYLVHRHPGVWENPEAFDPERFLPPRSTGRPKYAFIPFGGGRRGCIGNVFALMEVTLALAMITQRYRLDLLPGFDPEPKVTVTLRPKHEMAMLLHRRSR</sequence>
<gene>
    <name evidence="9" type="ORF">AQ490_17920</name>
</gene>
<dbReference type="InterPro" id="IPR002401">
    <property type="entry name" value="Cyt_P450_E_grp-I"/>
</dbReference>
<evidence type="ECO:0000256" key="2">
    <source>
        <dbReference type="ARBA" id="ARBA00022617"/>
    </source>
</evidence>
<dbReference type="RefSeq" id="WP_018385503.1">
    <property type="nucleotide sequence ID" value="NZ_LLZU01000008.1"/>
</dbReference>
<dbReference type="EMBL" id="LLZU01000008">
    <property type="protein sequence ID" value="KRV49941.1"/>
    <property type="molecule type" value="Genomic_DNA"/>
</dbReference>
<dbReference type="PRINTS" id="PR00463">
    <property type="entry name" value="EP450I"/>
</dbReference>
<name>A0A0T6LV52_WENVI</name>
<dbReference type="InterPro" id="IPR017972">
    <property type="entry name" value="Cyt_P450_CS"/>
</dbReference>
<dbReference type="InterPro" id="IPR001128">
    <property type="entry name" value="Cyt_P450"/>
</dbReference>
<dbReference type="InterPro" id="IPR036396">
    <property type="entry name" value="Cyt_P450_sf"/>
</dbReference>
<dbReference type="GO" id="GO:0016705">
    <property type="term" value="F:oxidoreductase activity, acting on paired donors, with incorporation or reduction of molecular oxygen"/>
    <property type="evidence" value="ECO:0007669"/>
    <property type="project" value="InterPro"/>
</dbReference>
<comment type="cofactor">
    <cofactor evidence="7">
        <name>heme</name>
        <dbReference type="ChEBI" id="CHEBI:30413"/>
    </cofactor>
</comment>
<evidence type="ECO:0000313" key="9">
    <source>
        <dbReference type="EMBL" id="KRV49941.1"/>
    </source>
</evidence>
<dbReference type="PANTHER" id="PTHR24291">
    <property type="entry name" value="CYTOCHROME P450 FAMILY 4"/>
    <property type="match status" value="1"/>
</dbReference>
<evidence type="ECO:0000256" key="7">
    <source>
        <dbReference type="PIRSR" id="PIRSR602401-1"/>
    </source>
</evidence>
<evidence type="ECO:0008006" key="11">
    <source>
        <dbReference type="Google" id="ProtNLM"/>
    </source>
</evidence>
<evidence type="ECO:0000256" key="1">
    <source>
        <dbReference type="ARBA" id="ARBA00010617"/>
    </source>
</evidence>
<dbReference type="eggNOG" id="COG2124">
    <property type="taxonomic scope" value="Bacteria"/>
</dbReference>
<dbReference type="PRINTS" id="PR00385">
    <property type="entry name" value="P450"/>
</dbReference>
<evidence type="ECO:0000256" key="5">
    <source>
        <dbReference type="ARBA" id="ARBA00023004"/>
    </source>
</evidence>
<dbReference type="GO" id="GO:0020037">
    <property type="term" value="F:heme binding"/>
    <property type="evidence" value="ECO:0007669"/>
    <property type="project" value="InterPro"/>
</dbReference>
<dbReference type="CDD" id="cd20620">
    <property type="entry name" value="CYP132-like"/>
    <property type="match status" value="1"/>
</dbReference>
<dbReference type="OrthoDB" id="4746309at2"/>
<accession>A0A0T6LV52</accession>
<dbReference type="GO" id="GO:0005506">
    <property type="term" value="F:iron ion binding"/>
    <property type="evidence" value="ECO:0007669"/>
    <property type="project" value="InterPro"/>
</dbReference>
<evidence type="ECO:0000256" key="4">
    <source>
        <dbReference type="ARBA" id="ARBA00023002"/>
    </source>
</evidence>